<reference evidence="1 2" key="1">
    <citation type="submission" date="2018-10" db="EMBL/GenBank/DDBJ databases">
        <title>Aeromicrobium sp. 9W16Y-2 whole genome shotgun sequence.</title>
        <authorList>
            <person name="Li F."/>
        </authorList>
    </citation>
    <scope>NUCLEOTIDE SEQUENCE [LARGE SCALE GENOMIC DNA]</scope>
    <source>
        <strain evidence="1 2">9W16Y-2</strain>
    </source>
</reference>
<evidence type="ECO:0000313" key="2">
    <source>
        <dbReference type="Proteomes" id="UP000282515"/>
    </source>
</evidence>
<dbReference type="GO" id="GO:0004623">
    <property type="term" value="F:phospholipase A2 activity"/>
    <property type="evidence" value="ECO:0007669"/>
    <property type="project" value="InterPro"/>
</dbReference>
<comment type="caution">
    <text evidence="1">The sequence shown here is derived from an EMBL/GenBank/DDBJ whole genome shotgun (WGS) entry which is preliminary data.</text>
</comment>
<dbReference type="GO" id="GO:0050482">
    <property type="term" value="P:arachidonate secretion"/>
    <property type="evidence" value="ECO:0007669"/>
    <property type="project" value="InterPro"/>
</dbReference>
<organism evidence="1 2">
    <name type="scientific">Aeromicrobium phragmitis</name>
    <dbReference type="NCBI Taxonomy" id="2478914"/>
    <lineage>
        <taxon>Bacteria</taxon>
        <taxon>Bacillati</taxon>
        <taxon>Actinomycetota</taxon>
        <taxon>Actinomycetes</taxon>
        <taxon>Propionibacteriales</taxon>
        <taxon>Nocardioidaceae</taxon>
        <taxon>Aeromicrobium</taxon>
    </lineage>
</organism>
<proteinExistence type="predicted"/>
<keyword evidence="2" id="KW-1185">Reference proteome</keyword>
<dbReference type="Gene3D" id="1.20.90.10">
    <property type="entry name" value="Phospholipase A2 domain"/>
    <property type="match status" value="1"/>
</dbReference>
<protein>
    <submittedName>
        <fullName evidence="1">Uncharacterized protein</fullName>
    </submittedName>
</protein>
<dbReference type="EMBL" id="RDBF01000010">
    <property type="protein sequence ID" value="RLV55141.1"/>
    <property type="molecule type" value="Genomic_DNA"/>
</dbReference>
<evidence type="ECO:0000313" key="1">
    <source>
        <dbReference type="EMBL" id="RLV55141.1"/>
    </source>
</evidence>
<accession>A0A3L8PIS4</accession>
<name>A0A3L8PIS4_9ACTN</name>
<dbReference type="Proteomes" id="UP000282515">
    <property type="component" value="Unassembled WGS sequence"/>
</dbReference>
<dbReference type="GO" id="GO:0006644">
    <property type="term" value="P:phospholipid metabolic process"/>
    <property type="evidence" value="ECO:0007669"/>
    <property type="project" value="InterPro"/>
</dbReference>
<sequence length="391" mass="42290">MSGDNAKTFEVLVDDPDEDPVRVEFWVARGTEVYEPIKVGPVQSGSTATASMQLELAGEYSVSALLSDGTGTTAVGSVSFTVDEDLPMPDPEFDPDERIVDVSPPPVDFDILDDQQVQIDAPLPDGFSLGRVVHNGEAVEVLDGEGEYVGVIYLFAILEDGTQHPVSVEDPSSDPSARSAAADGAFNVSLLCWVNNTCDEELGAVLAEGLRNAVVIGTFVAEASISASLLLTGQAVVTVGALKEQFLSFGRLPLPLGPVVVPGRLAMADAPDYRAGVGPDEQVLVPGRYMYKPDAGTLNDYCSYVESWYYDTQFFGPCARHDLCIEEMDESWPVPVRQEFRAMCDREFRNDLLHNCRVVNWEVERRQLLVGCTIVSFAMVGAVSLKTGVLP</sequence>
<dbReference type="InterPro" id="IPR036444">
    <property type="entry name" value="PLipase_A2_dom_sf"/>
</dbReference>
<gene>
    <name evidence="1" type="ORF">D9V41_12520</name>
</gene>
<dbReference type="AlphaFoldDB" id="A0A3L8PIS4"/>
<dbReference type="SUPFAM" id="SSF48619">
    <property type="entry name" value="Phospholipase A2, PLA2"/>
    <property type="match status" value="1"/>
</dbReference>